<keyword evidence="2" id="KW-0067">ATP-binding</keyword>
<dbReference type="InterPro" id="IPR051396">
    <property type="entry name" value="Bact_Antivir_Def_Nuclease"/>
</dbReference>
<dbReference type="GO" id="GO:0016887">
    <property type="term" value="F:ATP hydrolysis activity"/>
    <property type="evidence" value="ECO:0007669"/>
    <property type="project" value="InterPro"/>
</dbReference>
<proteinExistence type="predicted"/>
<evidence type="ECO:0000313" key="3">
    <source>
        <dbReference type="Proteomes" id="UP000037891"/>
    </source>
</evidence>
<dbReference type="Gene3D" id="3.40.50.300">
    <property type="entry name" value="P-loop containing nucleotide triphosphate hydrolases"/>
    <property type="match status" value="2"/>
</dbReference>
<dbReference type="CDD" id="cd00267">
    <property type="entry name" value="ABC_ATPase"/>
    <property type="match status" value="1"/>
</dbReference>
<gene>
    <name evidence="2" type="ORF">ABJ99_4143</name>
</gene>
<accession>A0A0N0GHN3</accession>
<comment type="caution">
    <text evidence="2">The sequence shown here is derived from an EMBL/GenBank/DDBJ whole genome shotgun (WGS) entry which is preliminary data.</text>
</comment>
<sequence length="350" mass="38862">MLKTLSVKNLTVFRELNLICSPGLNVIVGENGMGKTHLLKVAYALIATSAEAAKKGSVAEPTKTYLQKAYAEKLTGVFRPESVGRLARRKQGRGRCEISLTFDQSALDTRISFATSAKTDVQIEKLSEKWDEQSPLYLPTRELLTIFPGFVSVYEGHYLEFEETWRDTCLHLGSPTLKGSREKWAAQILEPIEQALGGKVVLDNNGRFYLNIPGSGSMEMPLVAEGLRKLAMLARLIATGSVLDKGYLFWDEPEANLNPRLIRLVASVIHALSSQGVQVFIATHSFFLLKELDLLSRQKPFPLQYWGLKREDGAEGVSVEQADALDGLSKLVMLDEELAQYDRELDIANG</sequence>
<dbReference type="Pfam" id="PF13304">
    <property type="entry name" value="AAA_21"/>
    <property type="match status" value="1"/>
</dbReference>
<dbReference type="InterPro" id="IPR003959">
    <property type="entry name" value="ATPase_AAA_core"/>
</dbReference>
<reference evidence="2 3" key="2">
    <citation type="submission" date="2015-10" db="EMBL/GenBank/DDBJ databases">
        <title>Comparative genomics and high-throughput reverse genetic screens identify a new phytobacterial MAMP and an Arabidopsis receptor required for immune elicitation.</title>
        <authorList>
            <person name="Mott G.A."/>
            <person name="Thakur S."/>
            <person name="Wang P.W."/>
            <person name="Desveaux D."/>
            <person name="Guttman D.S."/>
        </authorList>
    </citation>
    <scope>NUCLEOTIDE SEQUENCE [LARGE SCALE GENOMIC DNA]</scope>
    <source>
        <strain evidence="2 3">0788_9</strain>
    </source>
</reference>
<dbReference type="PANTHER" id="PTHR43581:SF2">
    <property type="entry name" value="EXCINUCLEASE ATPASE SUBUNIT"/>
    <property type="match status" value="1"/>
</dbReference>
<keyword evidence="2" id="KW-0547">Nucleotide-binding</keyword>
<evidence type="ECO:0000259" key="1">
    <source>
        <dbReference type="Pfam" id="PF13304"/>
    </source>
</evidence>
<protein>
    <submittedName>
        <fullName evidence="2">Putative ATP-binding protein</fullName>
    </submittedName>
</protein>
<dbReference type="RefSeq" id="WP_054084576.1">
    <property type="nucleotide sequence ID" value="NZ_LGLN01000013.1"/>
</dbReference>
<dbReference type="GO" id="GO:0005524">
    <property type="term" value="F:ATP binding"/>
    <property type="evidence" value="ECO:0007669"/>
    <property type="project" value="UniProtKB-KW"/>
</dbReference>
<dbReference type="Proteomes" id="UP000037891">
    <property type="component" value="Unassembled WGS sequence"/>
</dbReference>
<organism evidence="2 3">
    <name type="scientific">Pseudomonas syringae pv. cilantro</name>
    <dbReference type="NCBI Taxonomy" id="81035"/>
    <lineage>
        <taxon>Bacteria</taxon>
        <taxon>Pseudomonadati</taxon>
        <taxon>Pseudomonadota</taxon>
        <taxon>Gammaproteobacteria</taxon>
        <taxon>Pseudomonadales</taxon>
        <taxon>Pseudomonadaceae</taxon>
        <taxon>Pseudomonas</taxon>
        <taxon>Pseudomonas syringae</taxon>
    </lineage>
</organism>
<evidence type="ECO:0000313" key="2">
    <source>
        <dbReference type="EMBL" id="KPC35731.1"/>
    </source>
</evidence>
<dbReference type="EMBL" id="LGLN01000013">
    <property type="protein sequence ID" value="KPC35731.1"/>
    <property type="molecule type" value="Genomic_DNA"/>
</dbReference>
<dbReference type="InterPro" id="IPR027417">
    <property type="entry name" value="P-loop_NTPase"/>
</dbReference>
<feature type="domain" description="ATPase AAA-type core" evidence="1">
    <location>
        <begin position="24"/>
        <end position="289"/>
    </location>
</feature>
<name>A0A0N0GHN3_PSESX</name>
<dbReference type="SUPFAM" id="SSF52540">
    <property type="entry name" value="P-loop containing nucleoside triphosphate hydrolases"/>
    <property type="match status" value="1"/>
</dbReference>
<dbReference type="PATRIC" id="fig|81035.3.peg.4405"/>
<reference evidence="2 3" key="1">
    <citation type="submission" date="2015-07" db="EMBL/GenBank/DDBJ databases">
        <authorList>
            <person name="Noorani M."/>
        </authorList>
    </citation>
    <scope>NUCLEOTIDE SEQUENCE [LARGE SCALE GENOMIC DNA]</scope>
    <source>
        <strain evidence="2 3">0788_9</strain>
    </source>
</reference>
<dbReference type="PANTHER" id="PTHR43581">
    <property type="entry name" value="ATP/GTP PHOSPHATASE"/>
    <property type="match status" value="1"/>
</dbReference>
<dbReference type="AlphaFoldDB" id="A0A0N0GHN3"/>